<dbReference type="Pfam" id="PF17164">
    <property type="entry name" value="DUF5122"/>
    <property type="match status" value="14"/>
</dbReference>
<feature type="signal peptide" evidence="2">
    <location>
        <begin position="1"/>
        <end position="18"/>
    </location>
</feature>
<dbReference type="Proteomes" id="UP000184028">
    <property type="component" value="Unassembled WGS sequence"/>
</dbReference>
<accession>A0A1M6ZX83</accession>
<feature type="chain" id="PRO_5012161156" evidence="2">
    <location>
        <begin position="19"/>
        <end position="831"/>
    </location>
</feature>
<dbReference type="Gene3D" id="2.80.10.50">
    <property type="match status" value="7"/>
</dbReference>
<name>A0A1M6ZX83_9FLAO</name>
<protein>
    <submittedName>
        <fullName evidence="4">Delta-60 repeat domain-containing protein/Por secretion system C-terminal sorting domain-containing protein</fullName>
    </submittedName>
</protein>
<sequence>MKKILHLLLLTFTISGFAQDGSVDPTFNYPTGAINGAVKTTSIQSDGKIIVGGDFTNLNNVPSNKLARLNINGTTDTTFNLGSGFNNTVNGITTQSDGKILVVGNFTSYNGTLKNRIVRLNIDGTIDATFNMGSGFNNAVNGINIQSDGKILVFGSFTTYNGNSKNRIIRLNADGTIDSTFNLTTGANNTVNSCAIQSDGKILIGGNFGAFNGVARNRLARLNTDGSLDTAFISGITTYTTNEVKTICLQSDGKIIIGGNFTSYNGTAVNFIARLNSDSTLDTTFNIGDGFDSIVNCVFIQPDGKLLIGGNFNMFNGTYSSRIIRLNVDGTIDSLFGSGTNSALDAMVNTIAIQSNGKILLGGSFSSFNNFSRNRIVSLNSNGSIDTGFYPFFENGLSTNGDIRTIAVQPDGKILIGGTFSTYRGISSKGIARLNSDGTLDATFNVGTGADGLVSKIAVTANNKIIIAGNFKSYNGTTVNCVAQLNADGTLDTAFNTGGSGANNMVNALSLQADGKIIIGGSFSTFNGTQRKLLARLNANGTVDTSFTPLLTQGTVWTTLIQADGKIIIAGILLQYNYADNGEILRLNTNGSLDNTFNLGGSGTDYFVYSSAVQPDGKIILGGGFNKFNNIASKGVVRLNANGSLDTSFKVPVLYGNVTLNSIVIQNDGKIIVGGSFDSFTAAVGNSIMRLNTDGTLDPTFVTGTGFAYISALTLQKDNKILVGGNFISYNNNDDIKYIARLYTSNTLSKDTFNRDIEINVYPNPVADYLKLNIPDGINVSGFEIFDLTGKKIDSNVLYTNFIDVNNYSEGIYFLRLKTDKGVLNSKFIKK</sequence>
<dbReference type="NCBIfam" id="TIGR04183">
    <property type="entry name" value="Por_Secre_tail"/>
    <property type="match status" value="1"/>
</dbReference>
<dbReference type="InterPro" id="IPR026444">
    <property type="entry name" value="Secre_tail"/>
</dbReference>
<keyword evidence="5" id="KW-1185">Reference proteome</keyword>
<keyword evidence="1 2" id="KW-0732">Signal</keyword>
<evidence type="ECO:0000313" key="5">
    <source>
        <dbReference type="Proteomes" id="UP000184028"/>
    </source>
</evidence>
<dbReference type="AlphaFoldDB" id="A0A1M6ZX83"/>
<feature type="domain" description="Secretion system C-terminal sorting" evidence="3">
    <location>
        <begin position="761"/>
        <end position="829"/>
    </location>
</feature>
<evidence type="ECO:0000313" key="4">
    <source>
        <dbReference type="EMBL" id="SHL35030.1"/>
    </source>
</evidence>
<dbReference type="RefSeq" id="WP_162268778.1">
    <property type="nucleotide sequence ID" value="NZ_FRBT01000001.1"/>
</dbReference>
<dbReference type="Pfam" id="PF18962">
    <property type="entry name" value="Por_Secre_tail"/>
    <property type="match status" value="1"/>
</dbReference>
<dbReference type="SUPFAM" id="SSF63829">
    <property type="entry name" value="Calcium-dependent phosphotriesterase"/>
    <property type="match status" value="2"/>
</dbReference>
<dbReference type="PANTHER" id="PTHR42754:SF1">
    <property type="entry name" value="LIPOPROTEIN"/>
    <property type="match status" value="1"/>
</dbReference>
<dbReference type="EMBL" id="FRBT01000001">
    <property type="protein sequence ID" value="SHL35030.1"/>
    <property type="molecule type" value="Genomic_DNA"/>
</dbReference>
<evidence type="ECO:0000259" key="3">
    <source>
        <dbReference type="Pfam" id="PF18962"/>
    </source>
</evidence>
<dbReference type="InterPro" id="IPR013431">
    <property type="entry name" value="Delta_60_rpt"/>
</dbReference>
<gene>
    <name evidence="4" type="ORF">SAMN05444484_1011189</name>
</gene>
<dbReference type="STRING" id="946677.SAMN05444484_1011189"/>
<reference evidence="5" key="1">
    <citation type="submission" date="2016-11" db="EMBL/GenBank/DDBJ databases">
        <authorList>
            <person name="Varghese N."/>
            <person name="Submissions S."/>
        </authorList>
    </citation>
    <scope>NUCLEOTIDE SEQUENCE [LARGE SCALE GENOMIC DNA]</scope>
    <source>
        <strain evidence="5">DSM 24724</strain>
    </source>
</reference>
<organism evidence="4 5">
    <name type="scientific">Flavobacterium chilense</name>
    <dbReference type="NCBI Taxonomy" id="946677"/>
    <lineage>
        <taxon>Bacteria</taxon>
        <taxon>Pseudomonadati</taxon>
        <taxon>Bacteroidota</taxon>
        <taxon>Flavobacteriia</taxon>
        <taxon>Flavobacteriales</taxon>
        <taxon>Flavobacteriaceae</taxon>
        <taxon>Flavobacterium</taxon>
    </lineage>
</organism>
<dbReference type="PANTHER" id="PTHR42754">
    <property type="entry name" value="ENDOGLUCANASE"/>
    <property type="match status" value="1"/>
</dbReference>
<evidence type="ECO:0000256" key="1">
    <source>
        <dbReference type="ARBA" id="ARBA00022729"/>
    </source>
</evidence>
<dbReference type="NCBIfam" id="TIGR02608">
    <property type="entry name" value="delta_60_rpt"/>
    <property type="match status" value="13"/>
</dbReference>
<proteinExistence type="predicted"/>
<evidence type="ECO:0000256" key="2">
    <source>
        <dbReference type="SAM" id="SignalP"/>
    </source>
</evidence>